<dbReference type="OrthoDB" id="6656697at2759"/>
<dbReference type="GO" id="GO:0004252">
    <property type="term" value="F:serine-type endopeptidase activity"/>
    <property type="evidence" value="ECO:0007669"/>
    <property type="project" value="InterPro"/>
</dbReference>
<dbReference type="Pfam" id="PF00089">
    <property type="entry name" value="Trypsin"/>
    <property type="match status" value="1"/>
</dbReference>
<reference evidence="2" key="1">
    <citation type="submission" date="2021-12" db="EMBL/GenBank/DDBJ databases">
        <authorList>
            <person name="King R."/>
        </authorList>
    </citation>
    <scope>NUCLEOTIDE SEQUENCE</scope>
</reference>
<dbReference type="InterPro" id="IPR009003">
    <property type="entry name" value="Peptidase_S1_PA"/>
</dbReference>
<gene>
    <name evidence="2" type="ORF">MELIAE_LOCUS4958</name>
</gene>
<dbReference type="SUPFAM" id="SSF50494">
    <property type="entry name" value="Trypsin-like serine proteases"/>
    <property type="match status" value="1"/>
</dbReference>
<dbReference type="EMBL" id="OV121134">
    <property type="protein sequence ID" value="CAH0552812.1"/>
    <property type="molecule type" value="Genomic_DNA"/>
</dbReference>
<keyword evidence="3" id="KW-1185">Reference proteome</keyword>
<dbReference type="SMART" id="SM00020">
    <property type="entry name" value="Tryp_SPc"/>
    <property type="match status" value="1"/>
</dbReference>
<name>A0A9P0B0E9_BRAAE</name>
<evidence type="ECO:0000313" key="2">
    <source>
        <dbReference type="EMBL" id="CAH0552812.1"/>
    </source>
</evidence>
<dbReference type="InterPro" id="IPR001254">
    <property type="entry name" value="Trypsin_dom"/>
</dbReference>
<dbReference type="Proteomes" id="UP001154078">
    <property type="component" value="Chromosome 3"/>
</dbReference>
<proteinExistence type="predicted"/>
<feature type="domain" description="Peptidase S1" evidence="1">
    <location>
        <begin position="2"/>
        <end position="186"/>
    </location>
</feature>
<dbReference type="AlphaFoldDB" id="A0A9P0B0E9"/>
<protein>
    <recommendedName>
        <fullName evidence="1">Peptidase S1 domain-containing protein</fullName>
    </recommendedName>
</protein>
<evidence type="ECO:0000259" key="1">
    <source>
        <dbReference type="SMART" id="SM00020"/>
    </source>
</evidence>
<sequence>MGVWNPSLTINTVSSTVAKIEVHPFFNPLTLKNDIAVLRLVTPMTRSAYINTACMPLSGSTSATFVGQRCVVSGWGQTSFFINNAPTNLMKQVFVNVVDYTTCRTSFSAANLLSTNVDTYLDGNGEICAGGESQKDACSQDGGSPLVCQDTSGVYRVAGLVIWGKNCGQPGVYGVYVSIPAYYNWIETKIQTLNAEFG</sequence>
<dbReference type="PANTHER" id="PTHR24258:SF129">
    <property type="entry name" value="LP15124P-RELATED"/>
    <property type="match status" value="1"/>
</dbReference>
<dbReference type="Gene3D" id="2.40.10.10">
    <property type="entry name" value="Trypsin-like serine proteases"/>
    <property type="match status" value="1"/>
</dbReference>
<dbReference type="InterPro" id="IPR043504">
    <property type="entry name" value="Peptidase_S1_PA_chymotrypsin"/>
</dbReference>
<dbReference type="PANTHER" id="PTHR24258">
    <property type="entry name" value="SERINE PROTEASE-RELATED"/>
    <property type="match status" value="1"/>
</dbReference>
<dbReference type="PRINTS" id="PR00722">
    <property type="entry name" value="CHYMOTRYPSIN"/>
</dbReference>
<evidence type="ECO:0000313" key="3">
    <source>
        <dbReference type="Proteomes" id="UP001154078"/>
    </source>
</evidence>
<dbReference type="GO" id="GO:0006508">
    <property type="term" value="P:proteolysis"/>
    <property type="evidence" value="ECO:0007669"/>
    <property type="project" value="InterPro"/>
</dbReference>
<organism evidence="2 3">
    <name type="scientific">Brassicogethes aeneus</name>
    <name type="common">Rape pollen beetle</name>
    <name type="synonym">Meligethes aeneus</name>
    <dbReference type="NCBI Taxonomy" id="1431903"/>
    <lineage>
        <taxon>Eukaryota</taxon>
        <taxon>Metazoa</taxon>
        <taxon>Ecdysozoa</taxon>
        <taxon>Arthropoda</taxon>
        <taxon>Hexapoda</taxon>
        <taxon>Insecta</taxon>
        <taxon>Pterygota</taxon>
        <taxon>Neoptera</taxon>
        <taxon>Endopterygota</taxon>
        <taxon>Coleoptera</taxon>
        <taxon>Polyphaga</taxon>
        <taxon>Cucujiformia</taxon>
        <taxon>Nitidulidae</taxon>
        <taxon>Meligethinae</taxon>
        <taxon>Brassicogethes</taxon>
    </lineage>
</organism>
<dbReference type="InterPro" id="IPR001314">
    <property type="entry name" value="Peptidase_S1A"/>
</dbReference>
<dbReference type="CDD" id="cd00190">
    <property type="entry name" value="Tryp_SPc"/>
    <property type="match status" value="1"/>
</dbReference>
<accession>A0A9P0B0E9</accession>